<evidence type="ECO:0000256" key="2">
    <source>
        <dbReference type="ARBA" id="ARBA00022833"/>
    </source>
</evidence>
<evidence type="ECO:0000259" key="7">
    <source>
        <dbReference type="PROSITE" id="PS50048"/>
    </source>
</evidence>
<reference evidence="9" key="1">
    <citation type="submission" date="2020-06" db="EMBL/GenBank/DDBJ databases">
        <title>A chromosome-scale genome assembly of Talaromyces rugulosus W13939.</title>
        <authorList>
            <person name="Wang B."/>
            <person name="Guo L."/>
            <person name="Ye K."/>
            <person name="Wang L."/>
        </authorList>
    </citation>
    <scope>NUCLEOTIDE SEQUENCE [LARGE SCALE GENOMIC DNA]</scope>
    <source>
        <strain evidence="9">W13939</strain>
    </source>
</reference>
<dbReference type="KEGG" id="trg:TRUGW13939_05445"/>
<evidence type="ECO:0000256" key="3">
    <source>
        <dbReference type="ARBA" id="ARBA00023015"/>
    </source>
</evidence>
<dbReference type="SUPFAM" id="SSF57701">
    <property type="entry name" value="Zn2/Cys6 DNA-binding domain"/>
    <property type="match status" value="1"/>
</dbReference>
<evidence type="ECO:0000256" key="6">
    <source>
        <dbReference type="ARBA" id="ARBA00023242"/>
    </source>
</evidence>
<keyword evidence="4" id="KW-0238">DNA-binding</keyword>
<accession>A0A7H8R018</accession>
<dbReference type="EMBL" id="CP055900">
    <property type="protein sequence ID" value="QKX58323.1"/>
    <property type="molecule type" value="Genomic_DNA"/>
</dbReference>
<dbReference type="GeneID" id="55992942"/>
<keyword evidence="6" id="KW-0539">Nucleus</keyword>
<sequence>MLTRETESSLVRHTRKSCNQPTLSNARRKSCNQCALAKAKCDLRRPFCGRCVSRGIHCTYSPNSQLTPPEEVLTASDNSSLNDISEICTAEQPLEDSRVSTDNNQSFSAAHLLDSGDDALSNINFPFPSTSTPDQNHHHHTVNFQDPIPSLAHADLLNFSTGPSGCEVHPDLLGPLAVIPYIIAEIPLTDLTRNSMELIFRVMRTWPRMIAEEFQYPPIFHFSQLKAGGEGSTSLPLPLAKCFTLSKMWHGCCEGAEDIVRSAIIKEVTYLLDQYKEYDETDLLATLQAMVMYTIMLLFAKPSSGDITTNHELFLTIQQVAYHATDTGLLLPEEQDQPQQQQQHHCQQTLPTWQAWVHVTSKRRAVLSLYLLHWAYAVYHKIPSFNCRELGFIPAPAAKVLWHARSETEWHSLYIRWLARWNGRAYMQREFDKVQLGVAMDSRTERWLEETDEFGFIMISIVNATDRFASLAIEPLV</sequence>
<gene>
    <name evidence="8" type="ORF">TRUGW13939_05445</name>
</gene>
<dbReference type="CDD" id="cd00067">
    <property type="entry name" value="GAL4"/>
    <property type="match status" value="1"/>
</dbReference>
<keyword evidence="2" id="KW-0862">Zinc</keyword>
<dbReference type="InterPro" id="IPR036864">
    <property type="entry name" value="Zn2-C6_fun-type_DNA-bd_sf"/>
</dbReference>
<dbReference type="PANTHER" id="PTHR47660:SF3">
    <property type="entry name" value="FINGER DOMAIN PROTEIN, PUTATIVE (AFU_ORTHOLOGUE AFUA_4G03310)-RELATED"/>
    <property type="match status" value="1"/>
</dbReference>
<dbReference type="AlphaFoldDB" id="A0A7H8R018"/>
<dbReference type="Proteomes" id="UP000509510">
    <property type="component" value="Chromosome III"/>
</dbReference>
<evidence type="ECO:0000256" key="1">
    <source>
        <dbReference type="ARBA" id="ARBA00022723"/>
    </source>
</evidence>
<evidence type="ECO:0000256" key="4">
    <source>
        <dbReference type="ARBA" id="ARBA00023125"/>
    </source>
</evidence>
<evidence type="ECO:0000313" key="9">
    <source>
        <dbReference type="Proteomes" id="UP000509510"/>
    </source>
</evidence>
<dbReference type="GO" id="GO:0008270">
    <property type="term" value="F:zinc ion binding"/>
    <property type="evidence" value="ECO:0007669"/>
    <property type="project" value="InterPro"/>
</dbReference>
<dbReference type="PANTHER" id="PTHR47660">
    <property type="entry name" value="TRANSCRIPTION FACTOR WITH C2H2 AND ZN(2)-CYS(6) DNA BINDING DOMAIN (EUROFUNG)-RELATED-RELATED"/>
    <property type="match status" value="1"/>
</dbReference>
<keyword evidence="5" id="KW-0804">Transcription</keyword>
<dbReference type="Gene3D" id="4.10.240.10">
    <property type="entry name" value="Zn(2)-C6 fungal-type DNA-binding domain"/>
    <property type="match status" value="1"/>
</dbReference>
<dbReference type="Pfam" id="PF00172">
    <property type="entry name" value="Zn_clus"/>
    <property type="match status" value="1"/>
</dbReference>
<feature type="domain" description="Zn(2)-C6 fungal-type" evidence="7">
    <location>
        <begin position="30"/>
        <end position="60"/>
    </location>
</feature>
<dbReference type="PROSITE" id="PS50048">
    <property type="entry name" value="ZN2_CY6_FUNGAL_2"/>
    <property type="match status" value="1"/>
</dbReference>
<dbReference type="OrthoDB" id="4222485at2759"/>
<dbReference type="PRINTS" id="PR00755">
    <property type="entry name" value="AFLATOXINBRP"/>
</dbReference>
<organism evidence="8 9">
    <name type="scientific">Talaromyces rugulosus</name>
    <name type="common">Penicillium rugulosum</name>
    <dbReference type="NCBI Taxonomy" id="121627"/>
    <lineage>
        <taxon>Eukaryota</taxon>
        <taxon>Fungi</taxon>
        <taxon>Dikarya</taxon>
        <taxon>Ascomycota</taxon>
        <taxon>Pezizomycotina</taxon>
        <taxon>Eurotiomycetes</taxon>
        <taxon>Eurotiomycetidae</taxon>
        <taxon>Eurotiales</taxon>
        <taxon>Trichocomaceae</taxon>
        <taxon>Talaromyces</taxon>
        <taxon>Talaromyces sect. Islandici</taxon>
    </lineage>
</organism>
<dbReference type="PROSITE" id="PS00463">
    <property type="entry name" value="ZN2_CY6_FUNGAL_1"/>
    <property type="match status" value="1"/>
</dbReference>
<dbReference type="GO" id="GO:0003677">
    <property type="term" value="F:DNA binding"/>
    <property type="evidence" value="ECO:0007669"/>
    <property type="project" value="UniProtKB-KW"/>
</dbReference>
<dbReference type="RefSeq" id="XP_035344501.1">
    <property type="nucleotide sequence ID" value="XM_035488608.1"/>
</dbReference>
<evidence type="ECO:0000313" key="8">
    <source>
        <dbReference type="EMBL" id="QKX58323.1"/>
    </source>
</evidence>
<protein>
    <recommendedName>
        <fullName evidence="7">Zn(2)-C6 fungal-type domain-containing protein</fullName>
    </recommendedName>
</protein>
<keyword evidence="3" id="KW-0805">Transcription regulation</keyword>
<keyword evidence="9" id="KW-1185">Reference proteome</keyword>
<dbReference type="InterPro" id="IPR001138">
    <property type="entry name" value="Zn2Cys6_DnaBD"/>
</dbReference>
<proteinExistence type="predicted"/>
<dbReference type="SMART" id="SM00066">
    <property type="entry name" value="GAL4"/>
    <property type="match status" value="1"/>
</dbReference>
<evidence type="ECO:0000256" key="5">
    <source>
        <dbReference type="ARBA" id="ARBA00023163"/>
    </source>
</evidence>
<keyword evidence="1" id="KW-0479">Metal-binding</keyword>
<dbReference type="GO" id="GO:0000981">
    <property type="term" value="F:DNA-binding transcription factor activity, RNA polymerase II-specific"/>
    <property type="evidence" value="ECO:0007669"/>
    <property type="project" value="InterPro"/>
</dbReference>
<name>A0A7H8R018_TALRU</name>